<accession>K6QCX1</accession>
<reference evidence="1" key="1">
    <citation type="submission" date="2010-10" db="EMBL/GenBank/DDBJ databases">
        <authorList>
            <consortium name="US DOE Joint Genome Institute (JGI-PGF)"/>
            <person name="Lucas S."/>
            <person name="Copeland A."/>
            <person name="Lapidus A."/>
            <person name="Bruce D."/>
            <person name="Goodwin L."/>
            <person name="Pitluck S."/>
            <person name="Kyrpides N."/>
            <person name="Mavromatis K."/>
            <person name="Detter J.C."/>
            <person name="Han C."/>
            <person name="Land M."/>
            <person name="Hauser L."/>
            <person name="Markowitz V."/>
            <person name="Cheng J.-F."/>
            <person name="Hugenholtz P."/>
            <person name="Woyke T."/>
            <person name="Wu D."/>
            <person name="Pukall R."/>
            <person name="Wahrenburg C."/>
            <person name="Brambilla E."/>
            <person name="Klenk H.-P."/>
            <person name="Eisen J.A."/>
        </authorList>
    </citation>
    <scope>NUCLEOTIDE SEQUENCE [LARGE SCALE GENOMIC DNA]</scope>
    <source>
        <strain evidence="1">DSM 13965</strain>
    </source>
</reference>
<dbReference type="OrthoDB" id="6398375at2"/>
<dbReference type="HOGENOM" id="CLU_115729_0_0_9"/>
<reference evidence="1" key="2">
    <citation type="submission" date="2012-10" db="EMBL/GenBank/DDBJ databases">
        <title>Improved high-quality draft of Thermaerobacter subterraneus C21, DSM 13965.</title>
        <authorList>
            <consortium name="DOE Joint Genome Institute"/>
            <person name="Eisen J."/>
            <person name="Huntemann M."/>
            <person name="Wei C.-L."/>
            <person name="Han J."/>
            <person name="Detter J.C."/>
            <person name="Han C."/>
            <person name="Tapia R."/>
            <person name="Chen A."/>
            <person name="Kyrpides N."/>
            <person name="Mavromatis K."/>
            <person name="Markowitz V."/>
            <person name="Szeto E."/>
            <person name="Ivanova N."/>
            <person name="Mikhailova N."/>
            <person name="Ovchinnikova G."/>
            <person name="Pagani I."/>
            <person name="Pati A."/>
            <person name="Goodwin L."/>
            <person name="Nordberg H.P."/>
            <person name="Cantor M.N."/>
            <person name="Hua S.X."/>
            <person name="Woyke T."/>
            <person name="Eisen J."/>
            <person name="Klenk H.-P."/>
        </authorList>
    </citation>
    <scope>NUCLEOTIDE SEQUENCE [LARGE SCALE GENOMIC DNA]</scope>
    <source>
        <strain evidence="1">DSM 13965</strain>
    </source>
</reference>
<comment type="caution">
    <text evidence="1">The sequence shown here is derived from an EMBL/GenBank/DDBJ whole genome shotgun (WGS) entry which is preliminary data.</text>
</comment>
<sequence>MGKMDEQIVVVPRRVLFGEREIYAFQGLLTDPDDVRVVLMNMTMDARLMRRGDAEENPAYKQPIPYVVLRQKGTGKIYVYERLSGSGETRLHNKLSIGVGGHMQKLFDSETFGSVLAGETMRELTEELLLRRPDGTEIVFGHGHMPVEDRGVMALINDDINGVGRVHIGLLTLLELDESIQVEVREKDQLRGFWTDVSELTKPQFYARLESWSQFAIDYLKEEDVSA</sequence>
<evidence type="ECO:0000313" key="2">
    <source>
        <dbReference type="Proteomes" id="UP000005710"/>
    </source>
</evidence>
<dbReference type="Proteomes" id="UP000005710">
    <property type="component" value="Unassembled WGS sequence"/>
</dbReference>
<evidence type="ECO:0000313" key="1">
    <source>
        <dbReference type="EMBL" id="EKP94436.1"/>
    </source>
</evidence>
<dbReference type="EMBL" id="AENY02000003">
    <property type="protein sequence ID" value="EKP94436.1"/>
    <property type="molecule type" value="Genomic_DNA"/>
</dbReference>
<dbReference type="eggNOG" id="COG4112">
    <property type="taxonomic scope" value="Bacteria"/>
</dbReference>
<dbReference type="Gene3D" id="3.90.79.10">
    <property type="entry name" value="Nucleoside Triphosphate Pyrophosphohydrolase"/>
    <property type="match status" value="1"/>
</dbReference>
<protein>
    <submittedName>
        <fullName evidence="1">Phosphoesterase (MutT family)</fullName>
    </submittedName>
</protein>
<organism evidence="1 2">
    <name type="scientific">Thermaerobacter subterraneus DSM 13965</name>
    <dbReference type="NCBI Taxonomy" id="867903"/>
    <lineage>
        <taxon>Bacteria</taxon>
        <taxon>Bacillati</taxon>
        <taxon>Bacillota</taxon>
        <taxon>Clostridia</taxon>
        <taxon>Eubacteriales</taxon>
        <taxon>Clostridiales Family XVII. Incertae Sedis</taxon>
        <taxon>Thermaerobacter</taxon>
    </lineage>
</organism>
<name>K6QCX1_9FIRM</name>
<keyword evidence="2" id="KW-1185">Reference proteome</keyword>
<dbReference type="STRING" id="867903.ThesuDRAFT_02172"/>
<proteinExistence type="predicted"/>
<gene>
    <name evidence="1" type="ORF">ThesuDRAFT_02172</name>
</gene>
<dbReference type="AlphaFoldDB" id="K6QCX1"/>